<accession>A0A371CB59</accession>
<dbReference type="AlphaFoldDB" id="A0A371CB59"/>
<organism evidence="1 2">
    <name type="scientific">Yarrowia lipolytica</name>
    <name type="common">Candida lipolytica</name>
    <dbReference type="NCBI Taxonomy" id="4952"/>
    <lineage>
        <taxon>Eukaryota</taxon>
        <taxon>Fungi</taxon>
        <taxon>Dikarya</taxon>
        <taxon>Ascomycota</taxon>
        <taxon>Saccharomycotina</taxon>
        <taxon>Dipodascomycetes</taxon>
        <taxon>Dipodascales</taxon>
        <taxon>Dipodascales incertae sedis</taxon>
        <taxon>Yarrowia</taxon>
    </lineage>
</organism>
<sequence length="754" mass="87560">MNSCFLCFRAWNKIDEWNYNYQDIHYDDFVMGQLSLNYGKTGLATTAWAMYEYNEIIPSRHRVCNPNELGLEDYYGFVVHHQVTVSSWPNLHHTRVSECENSYVQQHDLYHPNEPGQDTVWGKKLCSVHNNDHTRCFMMARRRRYAGLKYSLFVPNMWIGTLFECDWRNPKDPECINPIPMRPLISDNLVLANWYETPDGFKHMVRRIPMFYTTNKGHPVPANWNNSVDPWEQYTYSSNEESVFSNVATNLQSWFHTLNRIGQQEPLDIDEGDGRPRRGLSAPIDLSYKNAFHCWDDVRNVFWKCPPPKWKEEIDAEKRKKPDYHNRLIMPMPMPPLDPPREPNDFDDPLGLPKSRLPEFRDIPGIIDRGRDAYDPFYDPVFEKERAEWHKNNPATTYPVMTAELPISTVGPSNPLKHSFNIFSGLFKPRPVIKEEEELEEETWGFFDIFQPKPRRGQSSIGLMDKILYGNLPPAARPGGAQTSYTGGYRTYDQNIGSLVPVIRPTTTQRKPGEFDFTPLPMEDWISLFTHDSKAPGTPVTTSLSVKTATTSVASTVSSNNTMPMVTLYKAKKSARVHSPTTTASQSYEEIRWSKEMERRKKEYEEYRRQFGPGYEELPPNSGHEWTEYSSFIDHNRKTFARKEQRQKEIEEMKTRNRQKRDDLDEKQFFLDEPVSVGEGPIFYSVPAADQTLNVTVPSVEDLKNPAMIQRRSLSSRLEITLTDMIDTFDAVGEKKYRQLMKNVLSALESIEDV</sequence>
<gene>
    <name evidence="1" type="ORF">B0I71DRAFT_163406</name>
</gene>
<evidence type="ECO:0000313" key="1">
    <source>
        <dbReference type="EMBL" id="RDW27523.1"/>
    </source>
</evidence>
<protein>
    <submittedName>
        <fullName evidence="1">Uncharacterized protein</fullName>
    </submittedName>
</protein>
<evidence type="ECO:0000313" key="2">
    <source>
        <dbReference type="Proteomes" id="UP000256601"/>
    </source>
</evidence>
<dbReference type="VEuPathDB" id="FungiDB:YALI1_E33540g"/>
<dbReference type="VEuPathDB" id="FungiDB:YALI0_E28402g"/>
<proteinExistence type="predicted"/>
<dbReference type="EMBL" id="KZ858961">
    <property type="protein sequence ID" value="RDW27523.1"/>
    <property type="molecule type" value="Genomic_DNA"/>
</dbReference>
<reference evidence="1 2" key="1">
    <citation type="submission" date="2018-07" db="EMBL/GenBank/DDBJ databases">
        <title>Draft Genome Assemblies for Five Robust Yarrowia lipolytica Strains Exhibiting High Lipid Production and Pentose Sugar Utilization and Sugar Alcohol Secretion from Undetoxified Lignocellulosic Biomass Hydrolysates.</title>
        <authorList>
            <consortium name="DOE Joint Genome Institute"/>
            <person name="Walker C."/>
            <person name="Ryu S."/>
            <person name="Na H."/>
            <person name="Zane M."/>
            <person name="LaButti K."/>
            <person name="Lipzen A."/>
            <person name="Haridas S."/>
            <person name="Barry K."/>
            <person name="Grigoriev I.V."/>
            <person name="Quarterman J."/>
            <person name="Slininger P."/>
            <person name="Dien B."/>
            <person name="Trinh C.T."/>
        </authorList>
    </citation>
    <scope>NUCLEOTIDE SEQUENCE [LARGE SCALE GENOMIC DNA]</scope>
    <source>
        <strain evidence="1 2">YB392</strain>
    </source>
</reference>
<name>A0A371CB59_YARLL</name>
<dbReference type="Proteomes" id="UP000256601">
    <property type="component" value="Unassembled WGS sequence"/>
</dbReference>